<proteinExistence type="predicted"/>
<dbReference type="PANTHER" id="PTHR32305">
    <property type="match status" value="1"/>
</dbReference>
<organism evidence="6 7">
    <name type="scientific">Escherichia ruysiae</name>
    <dbReference type="NCBI Taxonomy" id="2608867"/>
    <lineage>
        <taxon>Bacteria</taxon>
        <taxon>Pseudomonadati</taxon>
        <taxon>Pseudomonadota</taxon>
        <taxon>Gammaproteobacteria</taxon>
        <taxon>Enterobacterales</taxon>
        <taxon>Enterobacteriaceae</taxon>
        <taxon>Escherichia</taxon>
    </lineage>
</organism>
<dbReference type="InterPro" id="IPR006530">
    <property type="entry name" value="YD"/>
</dbReference>
<keyword evidence="3" id="KW-0812">Transmembrane</keyword>
<dbReference type="RefSeq" id="WP_309508473.1">
    <property type="nucleotide sequence ID" value="NZ_JAVIWR010000001.1"/>
</dbReference>
<keyword evidence="2" id="KW-0175">Coiled coil</keyword>
<sequence>MEEAFWAARQGDALLHTSFMADVLGAVLEVAANVVIDALIVGAATVLAASAGVTLGCTAVVLIGFVAGVAMVYTGVTETVSEACSALADMLFPPQTEGYILTGSGDTLINSKPAARAAATAVSRQEIEAQEAQVKAEQEEAQRQEDARTFRDVAGEYLEMAGAIALAVNPVTGPVLMSRALSGQLSTEEGRAELVDGVTHFVSELWQPTVASAAPGSTPTPDDKIDCHKHPSSLTQLLAQKKAAFLDDPAGTVLNLFSPDGMLETAFQGVNAVIGSISNLFRDDDEPPAAEYIAEGARDVRINSQPAARSGARCTCEARVVNEPGDGAFVSPDVRIGGPLLVVRDIRSGRSQITLVATVALMFLRPGKMLSKIACFAAGVGMSMITQKAISALPHPVNAATGAKYLADDDDFDFSLPGHFPLDWQRVYSSRDERTDGMFGQGWSVMYEVSLERTPGNADENCMTFVSGMGRRLDMEAVLPGSGFYSPGEGLAVRRGEQGHWLISSDDGQFFLFEADPHHPQRQRLKMLGDRNSNCLNLYHDELGRITQISGEQRRPCIRLHYDLAAHPRRVTQIYQHFPDTAPLLLRRYSYDAAGQLTGVYDSTGHLLREFAYNDNHCMTLHRQPGGEGYYYQWGWYDGPDDAAWRVTGHHTDSGEQYRLAWNLAARRLCVTDGLGRTRYHQWDAQNQVTAYRDEAGQVMTFRWSDEERLLLGMTDAQGGRWRYVYDRQGHITETHDPMGRVSQTQWHPVWHEPETEVDAGGNSWRCEYDERGNLLAVTDPLQQSTRYQYDRHGQVVQITDARGGNKYLQWNEDGQLMRHTDCSGSQTAWFYDERTRLIRMTDAQSHSTRYGYDDSGHLVEVILADGRTARYQPDAAGRLVKYTSPAGQITRWQRDGQGRVRIRTDAAGRRTGFGYDAYGRLVTLTNENGESYRFRHDVLDRLAEQINPDCCRQAYRYNALNAVTEVVFTGDQGGEIRHRLMRDAAGRLTAKETAETRTEYVYDAADQLLEIRCRRHDADETGAPEIIRFSYDRPGRMLSEETAQGVLTHRYDELGNRTATTFPDGRTQRHLYYGSGHLQQINLDREVISEFTRDSLHREVLRSQGRLSTRQLYDPAGRLKRKETCSGMRGVVPETFTDRQYSYNGQDELLKTQHSRRGETDYFYDSTGRITACRLEDEGYLASWQYDAAGNLLDRRAGERATAENSVVPFSRLMSYRGVHYRYDEYGRMVEKQGRSGTQSYRYDAEHRMVEARTARGTYRYVYDALGRRTEKQHISHDGKAYNRTKFLWDGMRLAQESRPEGSSSLYIYSAPGSYEPLARVDKAGKGEPARVLYFHTDVNGAPEELTDSDGKIVWETGYQVWGNTIQEKDHGGVEQSLRYQGQYLDRETGLHYNLHRYYDPDVGRFTQPDPIGLAGGINLYRYAPNPLGWIDPLGLTPCTPKGFRDADEFNQFGREIRQGLSDAGFPDTTPIIQGSAVSGKSYRTGQPFDVGRVSDFDIALAGDDILSAAKNAGIATRSGGLRTGPLKARDLDKLGLKGLADRMSEQYGRDVNFMIFDSIPAATGRAPSIILP</sequence>
<dbReference type="InterPro" id="IPR056823">
    <property type="entry name" value="TEN-like_YD-shell"/>
</dbReference>
<feature type="coiled-coil region" evidence="2">
    <location>
        <begin position="120"/>
        <end position="149"/>
    </location>
</feature>
<dbReference type="Gene3D" id="2.60.200.60">
    <property type="match status" value="1"/>
</dbReference>
<evidence type="ECO:0000259" key="4">
    <source>
        <dbReference type="Pfam" id="PF20148"/>
    </source>
</evidence>
<dbReference type="Proteomes" id="UP001256818">
    <property type="component" value="Unassembled WGS sequence"/>
</dbReference>
<dbReference type="NCBIfam" id="TIGR03696">
    <property type="entry name" value="Rhs_assc_core"/>
    <property type="match status" value="1"/>
</dbReference>
<dbReference type="Pfam" id="PF20148">
    <property type="entry name" value="DUF6531"/>
    <property type="match status" value="1"/>
</dbReference>
<evidence type="ECO:0000259" key="5">
    <source>
        <dbReference type="Pfam" id="PF25023"/>
    </source>
</evidence>
<dbReference type="PRINTS" id="PR00394">
    <property type="entry name" value="RHSPROTEIN"/>
</dbReference>
<feature type="domain" description="Teneurin-like YD-shell" evidence="5">
    <location>
        <begin position="1099"/>
        <end position="1411"/>
    </location>
</feature>
<dbReference type="NCBIfam" id="TIGR01643">
    <property type="entry name" value="YD_repeat_2x"/>
    <property type="match status" value="12"/>
</dbReference>
<evidence type="ECO:0000256" key="2">
    <source>
        <dbReference type="SAM" id="Coils"/>
    </source>
</evidence>
<gene>
    <name evidence="6" type="ORF">RGV86_17210</name>
</gene>
<dbReference type="SUPFAM" id="SSF50969">
    <property type="entry name" value="YVTN repeat-like/Quinoprotein amine dehydrogenase"/>
    <property type="match status" value="1"/>
</dbReference>
<dbReference type="Pfam" id="PF25023">
    <property type="entry name" value="TEN_YD-shell"/>
    <property type="match status" value="2"/>
</dbReference>
<name>A0ABU1DVM8_9ESCH</name>
<dbReference type="Gene3D" id="2.180.10.10">
    <property type="entry name" value="RHS repeat-associated core"/>
    <property type="match status" value="3"/>
</dbReference>
<keyword evidence="7" id="KW-1185">Reference proteome</keyword>
<reference evidence="6 7" key="1">
    <citation type="submission" date="2023-08" db="EMBL/GenBank/DDBJ databases">
        <title>Whole-Genome Sequencing and Taxonomic description of Escherichia ruysiae strains Isolated from a healthy canine fecal sample.</title>
        <authorList>
            <person name="Liang S."/>
            <person name="Mlaga K.D."/>
            <person name="Jospin G."/>
            <person name="Uttarwar R."/>
            <person name="Marfori Z."/>
            <person name="Alvarado N."/>
            <person name="Scarsella E."/>
            <person name="Ganz H."/>
            <person name="Dione N."/>
        </authorList>
    </citation>
    <scope>NUCLEOTIDE SEQUENCE [LARGE SCALE GENOMIC DNA]</scope>
    <source>
        <strain evidence="6 7">AB136</strain>
    </source>
</reference>
<dbReference type="EMBL" id="JAVIWS010000001">
    <property type="protein sequence ID" value="MDR4880064.1"/>
    <property type="molecule type" value="Genomic_DNA"/>
</dbReference>
<evidence type="ECO:0000313" key="7">
    <source>
        <dbReference type="Proteomes" id="UP001256818"/>
    </source>
</evidence>
<comment type="caution">
    <text evidence="6">The sequence shown here is derived from an EMBL/GenBank/DDBJ whole genome shotgun (WGS) entry which is preliminary data.</text>
</comment>
<dbReference type="InterPro" id="IPR045351">
    <property type="entry name" value="DUF6531"/>
</dbReference>
<dbReference type="Pfam" id="PF05593">
    <property type="entry name" value="RHS_repeat"/>
    <property type="match status" value="1"/>
</dbReference>
<feature type="transmembrane region" description="Helical" evidence="3">
    <location>
        <begin position="55"/>
        <end position="76"/>
    </location>
</feature>
<dbReference type="GeneID" id="86862752"/>
<keyword evidence="3" id="KW-1133">Transmembrane helix</keyword>
<feature type="domain" description="DUF6531" evidence="4">
    <location>
        <begin position="395"/>
        <end position="473"/>
    </location>
</feature>
<keyword evidence="3" id="KW-0472">Membrane</keyword>
<dbReference type="SUPFAM" id="SSF69304">
    <property type="entry name" value="Tricorn protease N-terminal domain"/>
    <property type="match status" value="1"/>
</dbReference>
<evidence type="ECO:0000256" key="1">
    <source>
        <dbReference type="ARBA" id="ARBA00022737"/>
    </source>
</evidence>
<feature type="domain" description="Teneurin-like YD-shell" evidence="5">
    <location>
        <begin position="769"/>
        <end position="917"/>
    </location>
</feature>
<protein>
    <submittedName>
        <fullName evidence="6">RHS repeat-associated core domain-containing protein</fullName>
    </submittedName>
</protein>
<evidence type="ECO:0000256" key="3">
    <source>
        <dbReference type="SAM" id="Phobius"/>
    </source>
</evidence>
<keyword evidence="1" id="KW-0677">Repeat</keyword>
<dbReference type="InterPro" id="IPR011044">
    <property type="entry name" value="Quino_amine_DH_bsu"/>
</dbReference>
<accession>A0ABU1DVM8</accession>
<evidence type="ECO:0000313" key="6">
    <source>
        <dbReference type="EMBL" id="MDR4880064.1"/>
    </source>
</evidence>
<dbReference type="PANTHER" id="PTHR32305:SF15">
    <property type="entry name" value="PROTEIN RHSA-RELATED"/>
    <property type="match status" value="1"/>
</dbReference>
<feature type="transmembrane region" description="Helical" evidence="3">
    <location>
        <begin position="23"/>
        <end position="48"/>
    </location>
</feature>
<dbReference type="InterPro" id="IPR022385">
    <property type="entry name" value="Rhs_assc_core"/>
</dbReference>
<dbReference type="InterPro" id="IPR050708">
    <property type="entry name" value="T6SS_VgrG/RHS"/>
</dbReference>
<dbReference type="InterPro" id="IPR031325">
    <property type="entry name" value="RHS_repeat"/>
</dbReference>